<dbReference type="GO" id="GO:0005634">
    <property type="term" value="C:nucleus"/>
    <property type="evidence" value="ECO:0007669"/>
    <property type="project" value="UniProtKB-SubCell"/>
</dbReference>
<keyword evidence="2" id="KW-0479">Metal-binding</keyword>
<keyword evidence="6" id="KW-0539">Nucleus</keyword>
<name>A0AAD4WAI0_PRUDU</name>
<feature type="domain" description="hAT-like transposase RNase-H fold" evidence="8">
    <location>
        <begin position="229"/>
        <end position="326"/>
    </location>
</feature>
<keyword evidence="10" id="KW-1185">Reference proteome</keyword>
<dbReference type="InterPro" id="IPR012337">
    <property type="entry name" value="RNaseH-like_sf"/>
</dbReference>
<dbReference type="Pfam" id="PF05699">
    <property type="entry name" value="Dimer_Tnp_hAT"/>
    <property type="match status" value="1"/>
</dbReference>
<evidence type="ECO:0000259" key="7">
    <source>
        <dbReference type="Pfam" id="PF05699"/>
    </source>
</evidence>
<accession>A0AAD4WAI0</accession>
<evidence type="ECO:0000259" key="8">
    <source>
        <dbReference type="Pfam" id="PF14372"/>
    </source>
</evidence>
<dbReference type="SUPFAM" id="SSF53098">
    <property type="entry name" value="Ribonuclease H-like"/>
    <property type="match status" value="1"/>
</dbReference>
<comment type="subcellular location">
    <subcellularLocation>
        <location evidence="1">Nucleus</location>
    </subcellularLocation>
</comment>
<evidence type="ECO:0000256" key="2">
    <source>
        <dbReference type="ARBA" id="ARBA00022723"/>
    </source>
</evidence>
<keyword evidence="4" id="KW-0862">Zinc</keyword>
<evidence type="ECO:0000313" key="9">
    <source>
        <dbReference type="EMBL" id="KAI5338492.1"/>
    </source>
</evidence>
<dbReference type="EMBL" id="JAJFAZ020000003">
    <property type="protein sequence ID" value="KAI5338492.1"/>
    <property type="molecule type" value="Genomic_DNA"/>
</dbReference>
<evidence type="ECO:0000256" key="4">
    <source>
        <dbReference type="ARBA" id="ARBA00022833"/>
    </source>
</evidence>
<dbReference type="GO" id="GO:0046983">
    <property type="term" value="F:protein dimerization activity"/>
    <property type="evidence" value="ECO:0007669"/>
    <property type="project" value="InterPro"/>
</dbReference>
<dbReference type="InterPro" id="IPR008906">
    <property type="entry name" value="HATC_C_dom"/>
</dbReference>
<evidence type="ECO:0000256" key="6">
    <source>
        <dbReference type="ARBA" id="ARBA00023242"/>
    </source>
</evidence>
<evidence type="ECO:0000256" key="3">
    <source>
        <dbReference type="ARBA" id="ARBA00022771"/>
    </source>
</evidence>
<dbReference type="GO" id="GO:0003677">
    <property type="term" value="F:DNA binding"/>
    <property type="evidence" value="ECO:0007669"/>
    <property type="project" value="UniProtKB-KW"/>
</dbReference>
<sequence length="416" mass="47980">MVIRDELPFSHVENMGFRDLMLEVQLKFDLHHLTSLVVVTAYFIDVDWHLHKRIISFCVIPNHKGESIGKLLESCLNDWGIEKVFAITVDNATPNDKMISYMKGMKELDSSNMAISNLVRYIHSSATRLANWRKCVSFENLDIKGIVPLDVCTRWNSTYLLLEGALKYQKAFERMLEDDVDPHFVSFFMDDDVEKRKKRVGPPTSNDWDCAKVLIEFLKFYYEATLKFSGSKVVTSHQVFPQMCAIYVQFEKFCASEDSLMKSIATSIKRKFDKYWGNVDDINKMLLIAIVLDPRYKMEYLLFSLSDIESNPSKVDELQKGVKDFLMHMYEVYKVADKYLFEKPQNLKNPNFELLSWWSENSPRFLVVSKIAKDVFGIPISTVASESAFSLGGRIVDPFRASLTPKMVEALVCTSD</sequence>
<evidence type="ECO:0000256" key="1">
    <source>
        <dbReference type="ARBA" id="ARBA00004123"/>
    </source>
</evidence>
<evidence type="ECO:0000256" key="5">
    <source>
        <dbReference type="ARBA" id="ARBA00023125"/>
    </source>
</evidence>
<dbReference type="GO" id="GO:0008270">
    <property type="term" value="F:zinc ion binding"/>
    <property type="evidence" value="ECO:0007669"/>
    <property type="project" value="UniProtKB-KW"/>
</dbReference>
<dbReference type="InterPro" id="IPR025525">
    <property type="entry name" value="hAT-like_transposase_RNase-H"/>
</dbReference>
<organism evidence="9 10">
    <name type="scientific">Prunus dulcis</name>
    <name type="common">Almond</name>
    <name type="synonym">Amygdalus dulcis</name>
    <dbReference type="NCBI Taxonomy" id="3755"/>
    <lineage>
        <taxon>Eukaryota</taxon>
        <taxon>Viridiplantae</taxon>
        <taxon>Streptophyta</taxon>
        <taxon>Embryophyta</taxon>
        <taxon>Tracheophyta</taxon>
        <taxon>Spermatophyta</taxon>
        <taxon>Magnoliopsida</taxon>
        <taxon>eudicotyledons</taxon>
        <taxon>Gunneridae</taxon>
        <taxon>Pentapetalae</taxon>
        <taxon>rosids</taxon>
        <taxon>fabids</taxon>
        <taxon>Rosales</taxon>
        <taxon>Rosaceae</taxon>
        <taxon>Amygdaloideae</taxon>
        <taxon>Amygdaleae</taxon>
        <taxon>Prunus</taxon>
    </lineage>
</organism>
<keyword evidence="3" id="KW-0863">Zinc-finger</keyword>
<comment type="caution">
    <text evidence="9">The sequence shown here is derived from an EMBL/GenBank/DDBJ whole genome shotgun (WGS) entry which is preliminary data.</text>
</comment>
<proteinExistence type="predicted"/>
<dbReference type="Proteomes" id="UP001054821">
    <property type="component" value="Chromosome 3"/>
</dbReference>
<reference evidence="9 10" key="1">
    <citation type="journal article" date="2022" name="G3 (Bethesda)">
        <title>Whole-genome sequence and methylome profiling of the almond [Prunus dulcis (Mill.) D.A. Webb] cultivar 'Nonpareil'.</title>
        <authorList>
            <person name="D'Amico-Willman K.M."/>
            <person name="Ouma W.Z."/>
            <person name="Meulia T."/>
            <person name="Sideli G.M."/>
            <person name="Gradziel T.M."/>
            <person name="Fresnedo-Ramirez J."/>
        </authorList>
    </citation>
    <scope>NUCLEOTIDE SEQUENCE [LARGE SCALE GENOMIC DNA]</scope>
    <source>
        <strain evidence="9">Clone GOH B32 T37-40</strain>
    </source>
</reference>
<feature type="domain" description="HAT C-terminal dimerisation" evidence="7">
    <location>
        <begin position="337"/>
        <end position="415"/>
    </location>
</feature>
<gene>
    <name evidence="9" type="ORF">L3X38_017763</name>
</gene>
<dbReference type="AlphaFoldDB" id="A0AAD4WAI0"/>
<evidence type="ECO:0008006" key="11">
    <source>
        <dbReference type="Google" id="ProtNLM"/>
    </source>
</evidence>
<keyword evidence="5" id="KW-0238">DNA-binding</keyword>
<dbReference type="PANTHER" id="PTHR46481">
    <property type="entry name" value="ZINC FINGER BED DOMAIN-CONTAINING PROTEIN 4"/>
    <property type="match status" value="1"/>
</dbReference>
<protein>
    <recommendedName>
        <fullName evidence="11">BED zinc finger</fullName>
    </recommendedName>
</protein>
<evidence type="ECO:0000313" key="10">
    <source>
        <dbReference type="Proteomes" id="UP001054821"/>
    </source>
</evidence>
<dbReference type="Pfam" id="PF14372">
    <property type="entry name" value="hAT-like_RNase-H"/>
    <property type="match status" value="1"/>
</dbReference>
<dbReference type="InterPro" id="IPR052035">
    <property type="entry name" value="ZnF_BED_domain_contain"/>
</dbReference>
<dbReference type="PANTHER" id="PTHR46481:SF10">
    <property type="entry name" value="ZINC FINGER BED DOMAIN-CONTAINING PROTEIN 39"/>
    <property type="match status" value="1"/>
</dbReference>